<evidence type="ECO:0000313" key="1">
    <source>
        <dbReference type="EMBL" id="KAK7361630.1"/>
    </source>
</evidence>
<dbReference type="AlphaFoldDB" id="A0AAN9MV54"/>
<organism evidence="1 2">
    <name type="scientific">Canavalia gladiata</name>
    <name type="common">Sword bean</name>
    <name type="synonym">Dolichos gladiatus</name>
    <dbReference type="NCBI Taxonomy" id="3824"/>
    <lineage>
        <taxon>Eukaryota</taxon>
        <taxon>Viridiplantae</taxon>
        <taxon>Streptophyta</taxon>
        <taxon>Embryophyta</taxon>
        <taxon>Tracheophyta</taxon>
        <taxon>Spermatophyta</taxon>
        <taxon>Magnoliopsida</taxon>
        <taxon>eudicotyledons</taxon>
        <taxon>Gunneridae</taxon>
        <taxon>Pentapetalae</taxon>
        <taxon>rosids</taxon>
        <taxon>fabids</taxon>
        <taxon>Fabales</taxon>
        <taxon>Fabaceae</taxon>
        <taxon>Papilionoideae</taxon>
        <taxon>50 kb inversion clade</taxon>
        <taxon>NPAAA clade</taxon>
        <taxon>indigoferoid/millettioid clade</taxon>
        <taxon>Phaseoleae</taxon>
        <taxon>Canavalia</taxon>
    </lineage>
</organism>
<evidence type="ECO:0000313" key="2">
    <source>
        <dbReference type="Proteomes" id="UP001367508"/>
    </source>
</evidence>
<name>A0AAN9MV54_CANGL</name>
<keyword evidence="2" id="KW-1185">Reference proteome</keyword>
<proteinExistence type="predicted"/>
<reference evidence="1 2" key="1">
    <citation type="submission" date="2024-01" db="EMBL/GenBank/DDBJ databases">
        <title>The genomes of 5 underutilized Papilionoideae crops provide insights into root nodulation and disease resistanc.</title>
        <authorList>
            <person name="Jiang F."/>
        </authorList>
    </citation>
    <scope>NUCLEOTIDE SEQUENCE [LARGE SCALE GENOMIC DNA]</scope>
    <source>
        <strain evidence="1">LVBAO_FW01</strain>
        <tissue evidence="1">Leaves</tissue>
    </source>
</reference>
<protein>
    <submittedName>
        <fullName evidence="1">Uncharacterized protein</fullName>
    </submittedName>
</protein>
<gene>
    <name evidence="1" type="ORF">VNO77_03701</name>
</gene>
<dbReference type="EMBL" id="JAYMYQ010000001">
    <property type="protein sequence ID" value="KAK7361630.1"/>
    <property type="molecule type" value="Genomic_DNA"/>
</dbReference>
<dbReference type="Proteomes" id="UP001367508">
    <property type="component" value="Unassembled WGS sequence"/>
</dbReference>
<comment type="caution">
    <text evidence="1">The sequence shown here is derived from an EMBL/GenBank/DDBJ whole genome shotgun (WGS) entry which is preliminary data.</text>
</comment>
<accession>A0AAN9MV54</accession>
<sequence>MAASSLEGMHEELLAFWNFRACRVYTLFMHNYVLVRPIYGPYDPSSLTPIVRPFRAHKRASLNLDALFILSFRLNAAPTWHTRAMPTPHTKGVSKDNIYLTITLPEKKTQAADSEHILCAQRLYLDSYESRLVIHDSHSSSFVSRLCLLYGNDHDETGWCLIFKVIRWDRGSLELSFRDVTPTPKIYVHMPPRGALIYDLGERREWLMLLITIPTDSFLHSVLGPERHSRCTKDIRIQIYKNYNVMARILAFANFLFFYVSHRMHNT</sequence>